<proteinExistence type="predicted"/>
<feature type="compositionally biased region" description="Basic and acidic residues" evidence="4">
    <location>
        <begin position="566"/>
        <end position="578"/>
    </location>
</feature>
<keyword evidence="3" id="KW-0862">Zinc</keyword>
<evidence type="ECO:0000256" key="3">
    <source>
        <dbReference type="ARBA" id="ARBA00022833"/>
    </source>
</evidence>
<keyword evidence="1" id="KW-0479">Metal-binding</keyword>
<dbReference type="SUPFAM" id="SSF57903">
    <property type="entry name" value="FYVE/PHD zinc finger"/>
    <property type="match status" value="1"/>
</dbReference>
<feature type="domain" description="Zinc finger PHD-type" evidence="5">
    <location>
        <begin position="176"/>
        <end position="222"/>
    </location>
</feature>
<evidence type="ECO:0000256" key="2">
    <source>
        <dbReference type="ARBA" id="ARBA00022771"/>
    </source>
</evidence>
<feature type="compositionally biased region" description="Pro residues" evidence="4">
    <location>
        <begin position="1"/>
        <end position="10"/>
    </location>
</feature>
<feature type="compositionally biased region" description="Low complexity" evidence="4">
    <location>
        <begin position="11"/>
        <end position="20"/>
    </location>
</feature>
<feature type="compositionally biased region" description="Acidic residues" evidence="4">
    <location>
        <begin position="645"/>
        <end position="657"/>
    </location>
</feature>
<evidence type="ECO:0000313" key="6">
    <source>
        <dbReference type="EMBL" id="GMI39891.1"/>
    </source>
</evidence>
<organism evidence="6 7">
    <name type="scientific">Tetraparma gracilis</name>
    <dbReference type="NCBI Taxonomy" id="2962635"/>
    <lineage>
        <taxon>Eukaryota</taxon>
        <taxon>Sar</taxon>
        <taxon>Stramenopiles</taxon>
        <taxon>Ochrophyta</taxon>
        <taxon>Bolidophyceae</taxon>
        <taxon>Parmales</taxon>
        <taxon>Triparmaceae</taxon>
        <taxon>Tetraparma</taxon>
    </lineage>
</organism>
<feature type="compositionally biased region" description="Basic residues" evidence="4">
    <location>
        <begin position="579"/>
        <end position="588"/>
    </location>
</feature>
<accession>A0ABQ6N588</accession>
<feature type="region of interest" description="Disordered" evidence="4">
    <location>
        <begin position="566"/>
        <end position="657"/>
    </location>
</feature>
<gene>
    <name evidence="6" type="ORF">TeGR_g5144</name>
</gene>
<dbReference type="CDD" id="cd15489">
    <property type="entry name" value="PHD_SF"/>
    <property type="match status" value="1"/>
</dbReference>
<dbReference type="Proteomes" id="UP001165060">
    <property type="component" value="Unassembled WGS sequence"/>
</dbReference>
<dbReference type="InterPro" id="IPR013083">
    <property type="entry name" value="Znf_RING/FYVE/PHD"/>
</dbReference>
<feature type="compositionally biased region" description="Low complexity" evidence="4">
    <location>
        <begin position="28"/>
        <end position="42"/>
    </location>
</feature>
<sequence length="657" mass="74075">MPSLNPPSPGSPSGSLFPSPTSSPPYFRPSTKFPPISGPSHHSPSDLAFHTLRISTLNDEEVAAIAASASNPSPLRKTILDDVAAKVKSVGGSLAAAVMEDAPGQVRKGKWSSRFEMAKTISVAERDSERKAVEDERKSYRPRIVDTRWLDNFDETEYKMKPARHNPRKHGDNHSACLVCWKAVFPGSFSLSCTLCSAVVHRHCTNITTKAVVADYRCPNCMEEIEITDASSAVALRDMKNRRKEHFASVKLQSKMMQHCSTKRFARFKRGLILLQAEVRMQNTRRKFMRQLSNSHRPIRLRVCEYKNIRPVDSDCAKGMGNPMCMLTVYKNTKGTDIDEGERHLFRFDTVNLQYGTSGKWNESWLIYSVDCNVDFIVSVVDKDDAGRIDFYGQSVVSGGGRLKNAIITGKRQRMKAVLGPLEKEPRESSNRQPLRMDKVNEPVTGKVYLELFTFSNVTTKSGVLEEMLSALVRGAKKKWWAVFLDKQLHLFSHQGDSRPKVTIPIRSGTHITWHEEIVIKLGTIENTYFFTSPLEEDRSDWYNKLTGKYEQVLDEGKDKFLKQQEERVKKEQEERARRETRKAKRKARIEAGSDLGGEDSWVSSEEEAEEPGVDMDDETRRRSALRMFADAGPDAKPLARAEGAGEDDSEGEGEEG</sequence>
<evidence type="ECO:0000256" key="4">
    <source>
        <dbReference type="SAM" id="MobiDB-lite"/>
    </source>
</evidence>
<keyword evidence="7" id="KW-1185">Reference proteome</keyword>
<evidence type="ECO:0000313" key="7">
    <source>
        <dbReference type="Proteomes" id="UP001165060"/>
    </source>
</evidence>
<dbReference type="InterPro" id="IPR001965">
    <property type="entry name" value="Znf_PHD"/>
</dbReference>
<dbReference type="SUPFAM" id="SSF50729">
    <property type="entry name" value="PH domain-like"/>
    <property type="match status" value="1"/>
</dbReference>
<feature type="compositionally biased region" description="Acidic residues" evidence="4">
    <location>
        <begin position="605"/>
        <end position="618"/>
    </location>
</feature>
<evidence type="ECO:0000259" key="5">
    <source>
        <dbReference type="SMART" id="SM00249"/>
    </source>
</evidence>
<feature type="region of interest" description="Disordered" evidence="4">
    <location>
        <begin position="1"/>
        <end position="45"/>
    </location>
</feature>
<dbReference type="InterPro" id="IPR011993">
    <property type="entry name" value="PH-like_dom_sf"/>
</dbReference>
<evidence type="ECO:0000256" key="1">
    <source>
        <dbReference type="ARBA" id="ARBA00022723"/>
    </source>
</evidence>
<dbReference type="EMBL" id="BRYB01002114">
    <property type="protein sequence ID" value="GMI39891.1"/>
    <property type="molecule type" value="Genomic_DNA"/>
</dbReference>
<dbReference type="InterPro" id="IPR011011">
    <property type="entry name" value="Znf_FYVE_PHD"/>
</dbReference>
<keyword evidence="2" id="KW-0863">Zinc-finger</keyword>
<comment type="caution">
    <text evidence="6">The sequence shown here is derived from an EMBL/GenBank/DDBJ whole genome shotgun (WGS) entry which is preliminary data.</text>
</comment>
<reference evidence="6 7" key="1">
    <citation type="journal article" date="2023" name="Commun. Biol.">
        <title>Genome analysis of Parmales, the sister group of diatoms, reveals the evolutionary specialization of diatoms from phago-mixotrophs to photoautotrophs.</title>
        <authorList>
            <person name="Ban H."/>
            <person name="Sato S."/>
            <person name="Yoshikawa S."/>
            <person name="Yamada K."/>
            <person name="Nakamura Y."/>
            <person name="Ichinomiya M."/>
            <person name="Sato N."/>
            <person name="Blanc-Mathieu R."/>
            <person name="Endo H."/>
            <person name="Kuwata A."/>
            <person name="Ogata H."/>
        </authorList>
    </citation>
    <scope>NUCLEOTIDE SEQUENCE [LARGE SCALE GENOMIC DNA]</scope>
</reference>
<dbReference type="SMART" id="SM00249">
    <property type="entry name" value="PHD"/>
    <property type="match status" value="1"/>
</dbReference>
<dbReference type="Gene3D" id="3.30.40.10">
    <property type="entry name" value="Zinc/RING finger domain, C3HC4 (zinc finger)"/>
    <property type="match status" value="1"/>
</dbReference>
<dbReference type="Gene3D" id="2.30.29.30">
    <property type="entry name" value="Pleckstrin-homology domain (PH domain)/Phosphotyrosine-binding domain (PTB)"/>
    <property type="match status" value="1"/>
</dbReference>
<protein>
    <recommendedName>
        <fullName evidence="5">Zinc finger PHD-type domain-containing protein</fullName>
    </recommendedName>
</protein>
<name>A0ABQ6N588_9STRA</name>